<dbReference type="RefSeq" id="WP_322609172.1">
    <property type="nucleotide sequence ID" value="NZ_JARVCO010000010.1"/>
</dbReference>
<dbReference type="EMBL" id="JARVCO010000010">
    <property type="protein sequence ID" value="MDZ8119388.1"/>
    <property type="molecule type" value="Genomic_DNA"/>
</dbReference>
<dbReference type="InterPro" id="IPR043129">
    <property type="entry name" value="ATPase_NBD"/>
</dbReference>
<dbReference type="SUPFAM" id="SSF53067">
    <property type="entry name" value="Actin-like ATPase domain"/>
    <property type="match status" value="1"/>
</dbReference>
<evidence type="ECO:0000313" key="2">
    <source>
        <dbReference type="Proteomes" id="UP001290861"/>
    </source>
</evidence>
<proteinExistence type="predicted"/>
<keyword evidence="2" id="KW-1185">Reference proteome</keyword>
<dbReference type="Pfam" id="PF11104">
    <property type="entry name" value="PilM_2"/>
    <property type="match status" value="1"/>
</dbReference>
<dbReference type="Gene3D" id="3.30.420.40">
    <property type="match status" value="2"/>
</dbReference>
<dbReference type="Proteomes" id="UP001290861">
    <property type="component" value="Unassembled WGS sequence"/>
</dbReference>
<name>A0ABU5MYY9_9BACT</name>
<dbReference type="InterPro" id="IPR005883">
    <property type="entry name" value="PilM"/>
</dbReference>
<organism evidence="1 2">
    <name type="scientific">Pontiella agarivorans</name>
    <dbReference type="NCBI Taxonomy" id="3038953"/>
    <lineage>
        <taxon>Bacteria</taxon>
        <taxon>Pseudomonadati</taxon>
        <taxon>Kiritimatiellota</taxon>
        <taxon>Kiritimatiellia</taxon>
        <taxon>Kiritimatiellales</taxon>
        <taxon>Pontiellaceae</taxon>
        <taxon>Pontiella</taxon>
    </lineage>
</organism>
<evidence type="ECO:0000313" key="1">
    <source>
        <dbReference type="EMBL" id="MDZ8119388.1"/>
    </source>
</evidence>
<protein>
    <submittedName>
        <fullName evidence="1">Pilus assembly protein PilM</fullName>
    </submittedName>
</protein>
<comment type="caution">
    <text evidence="1">The sequence shown here is derived from an EMBL/GenBank/DDBJ whole genome shotgun (WGS) entry which is preliminary data.</text>
</comment>
<gene>
    <name evidence="1" type="primary">pilM</name>
    <name evidence="1" type="ORF">P9H32_12220</name>
</gene>
<dbReference type="Gene3D" id="3.30.1490.300">
    <property type="match status" value="1"/>
</dbReference>
<sequence>MLKKIFSKDREASRFSDLIGVDFSTTATKVVRLKKGQEGLTLIGMDLLPAVKIAGLESSRLPLPRNLTTNYSCLSYTGDRAVVRMFSAHINEDQDRPDDQKIRAQLNVADDFRVSVQLIKRGRGRQDSTFLAAAIPEADAEQMLGIFSSGPPAPASLEIAGLSFINAFLHAKGKECEEATVCLLETGETISYFAFLTNGAITLVGKLPFGAKQLREQVAEDLGLEEELAASILDDASINISSSVAAAIGPQMKQLSISKDFIERHQGSRISRVYLSGGLSLLGSWGAEVGRLLHAKVEVWNPLENIQFDPNLIDSTVVQQSTRFAAAIGAAIGGIE</sequence>
<accession>A0ABU5MYY9</accession>
<reference evidence="1 2" key="1">
    <citation type="journal article" date="2024" name="Appl. Environ. Microbiol.">
        <title>Pontiella agarivorans sp. nov., a novel marine anaerobic bacterium capable of degrading macroalgal polysaccharides and fixing nitrogen.</title>
        <authorList>
            <person name="Liu N."/>
            <person name="Kivenson V."/>
            <person name="Peng X."/>
            <person name="Cui Z."/>
            <person name="Lankiewicz T.S."/>
            <person name="Gosselin K.M."/>
            <person name="English C.J."/>
            <person name="Blair E.M."/>
            <person name="O'Malley M.A."/>
            <person name="Valentine D.L."/>
        </authorList>
    </citation>
    <scope>NUCLEOTIDE SEQUENCE [LARGE SCALE GENOMIC DNA]</scope>
    <source>
        <strain evidence="1 2">NLcol2</strain>
    </source>
</reference>